<name>A0A1H3RII9_9PSEU</name>
<dbReference type="RefSeq" id="WP_245757668.1">
    <property type="nucleotide sequence ID" value="NZ_FNON01000011.1"/>
</dbReference>
<dbReference type="STRING" id="589385.SAMN05421504_11188"/>
<evidence type="ECO:0000259" key="5">
    <source>
        <dbReference type="PROSITE" id="PS50110"/>
    </source>
</evidence>
<dbReference type="SUPFAM" id="SSF46894">
    <property type="entry name" value="C-terminal effector domain of the bipartite response regulators"/>
    <property type="match status" value="1"/>
</dbReference>
<evidence type="ECO:0000313" key="6">
    <source>
        <dbReference type="EMBL" id="SDZ25051.1"/>
    </source>
</evidence>
<dbReference type="InterPro" id="IPR016032">
    <property type="entry name" value="Sig_transdc_resp-reg_C-effctor"/>
</dbReference>
<dbReference type="SMART" id="SM00421">
    <property type="entry name" value="HTH_LUXR"/>
    <property type="match status" value="1"/>
</dbReference>
<accession>A0A1H3RII9</accession>
<keyword evidence="7" id="KW-1185">Reference proteome</keyword>
<protein>
    <submittedName>
        <fullName evidence="6">DNA-binding response regulator, NarL/FixJ family, contains REC and HTH domains</fullName>
    </submittedName>
</protein>
<dbReference type="Gene3D" id="3.40.50.2300">
    <property type="match status" value="1"/>
</dbReference>
<dbReference type="InterPro" id="IPR001789">
    <property type="entry name" value="Sig_transdc_resp-reg_receiver"/>
</dbReference>
<evidence type="ECO:0000259" key="4">
    <source>
        <dbReference type="PROSITE" id="PS50043"/>
    </source>
</evidence>
<dbReference type="EMBL" id="FNON01000011">
    <property type="protein sequence ID" value="SDZ25051.1"/>
    <property type="molecule type" value="Genomic_DNA"/>
</dbReference>
<feature type="modified residue" description="4-aspartylphosphate" evidence="3">
    <location>
        <position position="56"/>
    </location>
</feature>
<keyword evidence="2 6" id="KW-0238">DNA-binding</keyword>
<gene>
    <name evidence="6" type="ORF">SAMN05421504_11188</name>
</gene>
<organism evidence="6 7">
    <name type="scientific">Amycolatopsis xylanica</name>
    <dbReference type="NCBI Taxonomy" id="589385"/>
    <lineage>
        <taxon>Bacteria</taxon>
        <taxon>Bacillati</taxon>
        <taxon>Actinomycetota</taxon>
        <taxon>Actinomycetes</taxon>
        <taxon>Pseudonocardiales</taxon>
        <taxon>Pseudonocardiaceae</taxon>
        <taxon>Amycolatopsis</taxon>
    </lineage>
</organism>
<dbReference type="PANTHER" id="PTHR43214">
    <property type="entry name" value="TWO-COMPONENT RESPONSE REGULATOR"/>
    <property type="match status" value="1"/>
</dbReference>
<dbReference type="InterPro" id="IPR058245">
    <property type="entry name" value="NreC/VraR/RcsB-like_REC"/>
</dbReference>
<dbReference type="GO" id="GO:0000160">
    <property type="term" value="P:phosphorelay signal transduction system"/>
    <property type="evidence" value="ECO:0007669"/>
    <property type="project" value="InterPro"/>
</dbReference>
<reference evidence="6 7" key="1">
    <citation type="submission" date="2016-10" db="EMBL/GenBank/DDBJ databases">
        <authorList>
            <person name="de Groot N.N."/>
        </authorList>
    </citation>
    <scope>NUCLEOTIDE SEQUENCE [LARGE SCALE GENOMIC DNA]</scope>
    <source>
        <strain evidence="6 7">CPCC 202699</strain>
    </source>
</reference>
<feature type="domain" description="Response regulatory" evidence="5">
    <location>
        <begin position="5"/>
        <end position="110"/>
    </location>
</feature>
<dbReference type="CDD" id="cd06170">
    <property type="entry name" value="LuxR_C_like"/>
    <property type="match status" value="1"/>
</dbReference>
<dbReference type="CDD" id="cd17535">
    <property type="entry name" value="REC_NarL-like"/>
    <property type="match status" value="1"/>
</dbReference>
<evidence type="ECO:0000256" key="3">
    <source>
        <dbReference type="PROSITE-ProRule" id="PRU00169"/>
    </source>
</evidence>
<dbReference type="SUPFAM" id="SSF52172">
    <property type="entry name" value="CheY-like"/>
    <property type="match status" value="1"/>
</dbReference>
<feature type="domain" description="HTH luxR-type" evidence="4">
    <location>
        <begin position="132"/>
        <end position="194"/>
    </location>
</feature>
<evidence type="ECO:0000256" key="1">
    <source>
        <dbReference type="ARBA" id="ARBA00022553"/>
    </source>
</evidence>
<evidence type="ECO:0000313" key="7">
    <source>
        <dbReference type="Proteomes" id="UP000199515"/>
    </source>
</evidence>
<dbReference type="GO" id="GO:0006355">
    <property type="term" value="P:regulation of DNA-templated transcription"/>
    <property type="evidence" value="ECO:0007669"/>
    <property type="project" value="InterPro"/>
</dbReference>
<keyword evidence="1 3" id="KW-0597">Phosphoprotein</keyword>
<dbReference type="PROSITE" id="PS50043">
    <property type="entry name" value="HTH_LUXR_2"/>
    <property type="match status" value="1"/>
</dbReference>
<dbReference type="InterPro" id="IPR011006">
    <property type="entry name" value="CheY-like_superfamily"/>
</dbReference>
<dbReference type="PRINTS" id="PR00038">
    <property type="entry name" value="HTHLUXR"/>
</dbReference>
<evidence type="ECO:0000256" key="2">
    <source>
        <dbReference type="ARBA" id="ARBA00023125"/>
    </source>
</evidence>
<dbReference type="InterPro" id="IPR000792">
    <property type="entry name" value="Tscrpt_reg_LuxR_C"/>
</dbReference>
<dbReference type="Proteomes" id="UP000199515">
    <property type="component" value="Unassembled WGS sequence"/>
</dbReference>
<dbReference type="InterPro" id="IPR039420">
    <property type="entry name" value="WalR-like"/>
</dbReference>
<dbReference type="AlphaFoldDB" id="A0A1H3RII9"/>
<proteinExistence type="predicted"/>
<dbReference type="Pfam" id="PF00196">
    <property type="entry name" value="GerE"/>
    <property type="match status" value="1"/>
</dbReference>
<dbReference type="PROSITE" id="PS50110">
    <property type="entry name" value="RESPONSE_REGULATORY"/>
    <property type="match status" value="1"/>
</dbReference>
<dbReference type="SMART" id="SM00448">
    <property type="entry name" value="REC"/>
    <property type="match status" value="1"/>
</dbReference>
<sequence length="194" mass="20635">MLSRSVVIADGSPAVRDRLRMLLAGAADLDLVGEAATGAEATREVLRHRPDVLVIDLKLGVFVAPETATLAFTELAGDLSIVAAIRSGVRGHLLKSASGEQIVRAIRGVAAGAAVFDTAIADRVLALLTDPDSLMAYYLTARQREVFDLLTIGLPDTTIARRLGLSPKTVRNHVSTILAKLDVRDRAEAIRAYA</sequence>
<dbReference type="GO" id="GO:0003677">
    <property type="term" value="F:DNA binding"/>
    <property type="evidence" value="ECO:0007669"/>
    <property type="project" value="UniProtKB-KW"/>
</dbReference>